<evidence type="ECO:0000313" key="1">
    <source>
        <dbReference type="EMBL" id="SQD77685.1"/>
    </source>
</evidence>
<dbReference type="AlphaFoldDB" id="A0A330LUL3"/>
<sequence>MCLNYAAKLDRYCSEPHLASLQLLQGRHLISEHRNADIYLYVYISTRSCCRYPQEYCRLTTTRSRYS</sequence>
<organism evidence="1 2">
    <name type="scientific">Moritella yayanosii</name>
    <dbReference type="NCBI Taxonomy" id="69539"/>
    <lineage>
        <taxon>Bacteria</taxon>
        <taxon>Pseudomonadati</taxon>
        <taxon>Pseudomonadota</taxon>
        <taxon>Gammaproteobacteria</taxon>
        <taxon>Alteromonadales</taxon>
        <taxon>Moritellaceae</taxon>
        <taxon>Moritella</taxon>
    </lineage>
</organism>
<dbReference type="EMBL" id="LS483250">
    <property type="protein sequence ID" value="SQD77685.1"/>
    <property type="molecule type" value="Genomic_DNA"/>
</dbReference>
<evidence type="ECO:0000313" key="2">
    <source>
        <dbReference type="Proteomes" id="UP000250163"/>
    </source>
</evidence>
<keyword evidence="2" id="KW-1185">Reference proteome</keyword>
<dbReference type="Proteomes" id="UP000250163">
    <property type="component" value="Chromosome MORIYA"/>
</dbReference>
<proteinExistence type="predicted"/>
<accession>A0A330LUL3</accession>
<gene>
    <name evidence="1" type="ORF">MORIYA_1207</name>
</gene>
<reference evidence="2" key="1">
    <citation type="submission" date="2018-05" db="EMBL/GenBank/DDBJ databases">
        <authorList>
            <person name="Cea G.-C."/>
            <person name="William W."/>
        </authorList>
    </citation>
    <scope>NUCLEOTIDE SEQUENCE [LARGE SCALE GENOMIC DNA]</scope>
    <source>
        <strain evidence="2">DB21MT 5</strain>
    </source>
</reference>
<name>A0A330LUL3_9GAMM</name>
<protein>
    <submittedName>
        <fullName evidence="1">Uncharacterized protein</fullName>
    </submittedName>
</protein>
<dbReference type="KEGG" id="mya:MORIYA_1207"/>